<dbReference type="InterPro" id="IPR006175">
    <property type="entry name" value="YjgF/YER057c/UK114"/>
</dbReference>
<dbReference type="PANTHER" id="PTHR11803">
    <property type="entry name" value="2-IMINOBUTANOATE/2-IMINOPROPANOATE DEAMINASE RIDA"/>
    <property type="match status" value="1"/>
</dbReference>
<dbReference type="GO" id="GO:0005829">
    <property type="term" value="C:cytosol"/>
    <property type="evidence" value="ECO:0007669"/>
    <property type="project" value="TreeGrafter"/>
</dbReference>
<dbReference type="InterPro" id="IPR006056">
    <property type="entry name" value="RidA"/>
</dbReference>
<dbReference type="CDD" id="cd00448">
    <property type="entry name" value="YjgF_YER057c_UK114_family"/>
    <property type="match status" value="1"/>
</dbReference>
<gene>
    <name evidence="2" type="ORF">EDD59_1496</name>
</gene>
<organism evidence="2 3">
    <name type="scientific">Muricomes intestini</name>
    <dbReference type="NCBI Taxonomy" id="1796634"/>
    <lineage>
        <taxon>Bacteria</taxon>
        <taxon>Bacillati</taxon>
        <taxon>Bacillota</taxon>
        <taxon>Clostridia</taxon>
        <taxon>Lachnospirales</taxon>
        <taxon>Lachnospiraceae</taxon>
        <taxon>Muricomes</taxon>
    </lineage>
</organism>
<reference evidence="2 3" key="1">
    <citation type="submission" date="2019-03" db="EMBL/GenBank/DDBJ databases">
        <title>Genomic Encyclopedia of Type Strains, Phase IV (KMG-IV): sequencing the most valuable type-strain genomes for metagenomic binning, comparative biology and taxonomic classification.</title>
        <authorList>
            <person name="Goeker M."/>
        </authorList>
    </citation>
    <scope>NUCLEOTIDE SEQUENCE [LARGE SCALE GENOMIC DNA]</scope>
    <source>
        <strain evidence="2 3">DSM 29489</strain>
    </source>
</reference>
<dbReference type="Proteomes" id="UP000295726">
    <property type="component" value="Unassembled WGS sequence"/>
</dbReference>
<proteinExistence type="inferred from homology"/>
<dbReference type="PANTHER" id="PTHR11803:SF39">
    <property type="entry name" value="2-IMINOBUTANOATE_2-IMINOPROPANOATE DEAMINASE"/>
    <property type="match status" value="1"/>
</dbReference>
<name>A0A4R3JZZ6_9FIRM</name>
<sequence>MEKYKLESRLAPAAIGPYSQAVKSEGTVYVSGQLPIDCTTGEIPSEDIRVQTRQSLTNTKVILAEAGYSMDRIVKTTVYLQDMDDFSAINEVYQEFFEDPYPARAAFQVGRLPRNAKVEIEAVAV</sequence>
<evidence type="ECO:0000313" key="2">
    <source>
        <dbReference type="EMBL" id="TCS72876.1"/>
    </source>
</evidence>
<dbReference type="OrthoDB" id="9803101at2"/>
<evidence type="ECO:0000256" key="1">
    <source>
        <dbReference type="ARBA" id="ARBA00010552"/>
    </source>
</evidence>
<keyword evidence="3" id="KW-1185">Reference proteome</keyword>
<dbReference type="InterPro" id="IPR019897">
    <property type="entry name" value="RidA_CS"/>
</dbReference>
<evidence type="ECO:0000313" key="3">
    <source>
        <dbReference type="Proteomes" id="UP000295726"/>
    </source>
</evidence>
<dbReference type="InterPro" id="IPR035959">
    <property type="entry name" value="RutC-like_sf"/>
</dbReference>
<dbReference type="GO" id="GO:0019239">
    <property type="term" value="F:deaminase activity"/>
    <property type="evidence" value="ECO:0007669"/>
    <property type="project" value="TreeGrafter"/>
</dbReference>
<dbReference type="FunFam" id="3.30.1330.40:FF:000001">
    <property type="entry name" value="L-PSP family endoribonuclease"/>
    <property type="match status" value="1"/>
</dbReference>
<comment type="caution">
    <text evidence="2">The sequence shown here is derived from an EMBL/GenBank/DDBJ whole genome shotgun (WGS) entry which is preliminary data.</text>
</comment>
<dbReference type="Gene3D" id="3.30.1330.40">
    <property type="entry name" value="RutC-like"/>
    <property type="match status" value="1"/>
</dbReference>
<accession>A0A4R3JZZ6</accession>
<dbReference type="EMBL" id="SLZZ01000049">
    <property type="protein sequence ID" value="TCS72876.1"/>
    <property type="molecule type" value="Genomic_DNA"/>
</dbReference>
<dbReference type="AlphaFoldDB" id="A0A4R3JZZ6"/>
<dbReference type="Pfam" id="PF01042">
    <property type="entry name" value="Ribonuc_L-PSP"/>
    <property type="match status" value="1"/>
</dbReference>
<dbReference type="PROSITE" id="PS01094">
    <property type="entry name" value="UPF0076"/>
    <property type="match status" value="1"/>
</dbReference>
<dbReference type="SUPFAM" id="SSF55298">
    <property type="entry name" value="YjgF-like"/>
    <property type="match status" value="1"/>
</dbReference>
<dbReference type="RefSeq" id="WP_132384152.1">
    <property type="nucleotide sequence ID" value="NZ_SLZZ01000049.1"/>
</dbReference>
<comment type="similarity">
    <text evidence="1">Belongs to the RutC family.</text>
</comment>
<protein>
    <submittedName>
        <fullName evidence="2">Endoribonuclease L-PSP</fullName>
    </submittedName>
</protein>
<dbReference type="NCBIfam" id="TIGR00004">
    <property type="entry name" value="Rid family detoxifying hydrolase"/>
    <property type="match status" value="1"/>
</dbReference>